<dbReference type="EMBL" id="JARBHA010000004">
    <property type="protein sequence ID" value="KAJ9704082.1"/>
    <property type="molecule type" value="Genomic_DNA"/>
</dbReference>
<evidence type="ECO:0000313" key="1">
    <source>
        <dbReference type="EMBL" id="KAJ9704082.1"/>
    </source>
</evidence>
<accession>A0AA39ABQ0</accession>
<sequence length="95" mass="10795">MGESQVMGIERQTSIETEPMTLTINQLQFAREAALYVMNTRSMEEALSIFTEGLEPVRSVLHRNGDSMMNLGEEFDREAKYLPTSYSRDIVSAPF</sequence>
<dbReference type="PANTHER" id="PTHR34808">
    <property type="entry name" value="EXPRESSED PROTEIN"/>
    <property type="match status" value="1"/>
</dbReference>
<keyword evidence="2" id="KW-1185">Reference proteome</keyword>
<name>A0AA39ABQ0_VITRO</name>
<evidence type="ECO:0000313" key="2">
    <source>
        <dbReference type="Proteomes" id="UP001168098"/>
    </source>
</evidence>
<gene>
    <name evidence="1" type="ORF">PVL29_005389</name>
</gene>
<dbReference type="AlphaFoldDB" id="A0AA39ABQ0"/>
<protein>
    <submittedName>
        <fullName evidence="1">Uncharacterized protein</fullName>
    </submittedName>
</protein>
<reference evidence="1 2" key="1">
    <citation type="journal article" date="2023" name="BMC Biotechnol.">
        <title>Vitis rotundifolia cv Carlos genome sequencing.</title>
        <authorList>
            <person name="Huff M."/>
            <person name="Hulse-Kemp A."/>
            <person name="Scheffler B."/>
            <person name="Youngblood R."/>
            <person name="Simpson S."/>
            <person name="Babiker E."/>
            <person name="Staton M."/>
        </authorList>
    </citation>
    <scope>NUCLEOTIDE SEQUENCE [LARGE SCALE GENOMIC DNA]</scope>
    <source>
        <tissue evidence="1">Leaf</tissue>
    </source>
</reference>
<organism evidence="1 2">
    <name type="scientific">Vitis rotundifolia</name>
    <name type="common">Muscadine grape</name>
    <dbReference type="NCBI Taxonomy" id="103349"/>
    <lineage>
        <taxon>Eukaryota</taxon>
        <taxon>Viridiplantae</taxon>
        <taxon>Streptophyta</taxon>
        <taxon>Embryophyta</taxon>
        <taxon>Tracheophyta</taxon>
        <taxon>Spermatophyta</taxon>
        <taxon>Magnoliopsida</taxon>
        <taxon>eudicotyledons</taxon>
        <taxon>Gunneridae</taxon>
        <taxon>Pentapetalae</taxon>
        <taxon>rosids</taxon>
        <taxon>Vitales</taxon>
        <taxon>Vitaceae</taxon>
        <taxon>Viteae</taxon>
        <taxon>Vitis</taxon>
    </lineage>
</organism>
<dbReference type="Proteomes" id="UP001168098">
    <property type="component" value="Unassembled WGS sequence"/>
</dbReference>
<comment type="caution">
    <text evidence="1">The sequence shown here is derived from an EMBL/GenBank/DDBJ whole genome shotgun (WGS) entry which is preliminary data.</text>
</comment>
<dbReference type="PANTHER" id="PTHR34808:SF2">
    <property type="entry name" value="EXPRESSED PROTEIN"/>
    <property type="match status" value="1"/>
</dbReference>
<proteinExistence type="predicted"/>